<organism evidence="1 2">
    <name type="scientific">Sphagnurus paluster</name>
    <dbReference type="NCBI Taxonomy" id="117069"/>
    <lineage>
        <taxon>Eukaryota</taxon>
        <taxon>Fungi</taxon>
        <taxon>Dikarya</taxon>
        <taxon>Basidiomycota</taxon>
        <taxon>Agaricomycotina</taxon>
        <taxon>Agaricomycetes</taxon>
        <taxon>Agaricomycetidae</taxon>
        <taxon>Agaricales</taxon>
        <taxon>Tricholomatineae</taxon>
        <taxon>Lyophyllaceae</taxon>
        <taxon>Sphagnurus</taxon>
    </lineage>
</organism>
<sequence length="78" mass="8721">ESSTTQSTPPNLVTFLGRPFRSSTTDHYLKMAQPQHGCQSRLMSGSVTLSKSSKANLATQTSRVRWNMLRSRFMAPMT</sequence>
<reference evidence="1" key="1">
    <citation type="submission" date="2021-02" db="EMBL/GenBank/DDBJ databases">
        <authorList>
            <person name="Nieuwenhuis M."/>
            <person name="Van De Peppel L.J.J."/>
        </authorList>
    </citation>
    <scope>NUCLEOTIDE SEQUENCE</scope>
    <source>
        <strain evidence="1">D49</strain>
    </source>
</reference>
<protein>
    <submittedName>
        <fullName evidence="1">Uncharacterized protein</fullName>
    </submittedName>
</protein>
<comment type="caution">
    <text evidence="1">The sequence shown here is derived from an EMBL/GenBank/DDBJ whole genome shotgun (WGS) entry which is preliminary data.</text>
</comment>
<feature type="non-terminal residue" evidence="1">
    <location>
        <position position="1"/>
    </location>
</feature>
<proteinExistence type="predicted"/>
<accession>A0A9P7GJF3</accession>
<reference evidence="1" key="2">
    <citation type="submission" date="2021-10" db="EMBL/GenBank/DDBJ databases">
        <title>Phylogenomics reveals ancestral predisposition of the termite-cultivated fungus Termitomyces towards a domesticated lifestyle.</title>
        <authorList>
            <person name="Auxier B."/>
            <person name="Grum-Grzhimaylo A."/>
            <person name="Cardenas M.E."/>
            <person name="Lodge J.D."/>
            <person name="Laessoe T."/>
            <person name="Pedersen O."/>
            <person name="Smith M.E."/>
            <person name="Kuyper T.W."/>
            <person name="Franco-Molano E.A."/>
            <person name="Baroni T.J."/>
            <person name="Aanen D.K."/>
        </authorList>
    </citation>
    <scope>NUCLEOTIDE SEQUENCE</scope>
    <source>
        <strain evidence="1">D49</strain>
    </source>
</reference>
<name>A0A9P7GJF3_9AGAR</name>
<dbReference type="EMBL" id="JABCKI010000828">
    <property type="protein sequence ID" value="KAG5649623.1"/>
    <property type="molecule type" value="Genomic_DNA"/>
</dbReference>
<gene>
    <name evidence="1" type="ORF">H0H81_002796</name>
</gene>
<evidence type="ECO:0000313" key="2">
    <source>
        <dbReference type="Proteomes" id="UP000717328"/>
    </source>
</evidence>
<evidence type="ECO:0000313" key="1">
    <source>
        <dbReference type="EMBL" id="KAG5649623.1"/>
    </source>
</evidence>
<feature type="non-terminal residue" evidence="1">
    <location>
        <position position="78"/>
    </location>
</feature>
<dbReference type="AlphaFoldDB" id="A0A9P7GJF3"/>
<dbReference type="Proteomes" id="UP000717328">
    <property type="component" value="Unassembled WGS sequence"/>
</dbReference>
<keyword evidence="2" id="KW-1185">Reference proteome</keyword>